<dbReference type="EMBL" id="CAJVQC010095635">
    <property type="protein sequence ID" value="CAG8828525.1"/>
    <property type="molecule type" value="Genomic_DNA"/>
</dbReference>
<protein>
    <submittedName>
        <fullName evidence="1">8844_t:CDS:1</fullName>
    </submittedName>
</protein>
<proteinExistence type="predicted"/>
<evidence type="ECO:0000313" key="1">
    <source>
        <dbReference type="EMBL" id="CAG8828525.1"/>
    </source>
</evidence>
<name>A0ACA9S5Z0_9GLOM</name>
<gene>
    <name evidence="1" type="ORF">RPERSI_LOCUS27263</name>
</gene>
<feature type="non-terminal residue" evidence="1">
    <location>
        <position position="1"/>
    </location>
</feature>
<accession>A0ACA9S5Z0</accession>
<evidence type="ECO:0000313" key="2">
    <source>
        <dbReference type="Proteomes" id="UP000789920"/>
    </source>
</evidence>
<reference evidence="1" key="1">
    <citation type="submission" date="2021-06" db="EMBL/GenBank/DDBJ databases">
        <authorList>
            <person name="Kallberg Y."/>
            <person name="Tangrot J."/>
            <person name="Rosling A."/>
        </authorList>
    </citation>
    <scope>NUCLEOTIDE SEQUENCE</scope>
    <source>
        <strain evidence="1">MA461A</strain>
    </source>
</reference>
<keyword evidence="2" id="KW-1185">Reference proteome</keyword>
<sequence>NLDKSLQAANEELRCYIYRPQLLLDNINPYEWWQGSKQMLPGLATLAREYLPALTVDDKNPVENLDELINTYDDDDM</sequence>
<comment type="caution">
    <text evidence="1">The sequence shown here is derived from an EMBL/GenBank/DDBJ whole genome shotgun (WGS) entry which is preliminary data.</text>
</comment>
<organism evidence="1 2">
    <name type="scientific">Racocetra persica</name>
    <dbReference type="NCBI Taxonomy" id="160502"/>
    <lineage>
        <taxon>Eukaryota</taxon>
        <taxon>Fungi</taxon>
        <taxon>Fungi incertae sedis</taxon>
        <taxon>Mucoromycota</taxon>
        <taxon>Glomeromycotina</taxon>
        <taxon>Glomeromycetes</taxon>
        <taxon>Diversisporales</taxon>
        <taxon>Gigasporaceae</taxon>
        <taxon>Racocetra</taxon>
    </lineage>
</organism>
<feature type="non-terminal residue" evidence="1">
    <location>
        <position position="77"/>
    </location>
</feature>
<dbReference type="Proteomes" id="UP000789920">
    <property type="component" value="Unassembled WGS sequence"/>
</dbReference>